<keyword evidence="2" id="KW-1185">Reference proteome</keyword>
<dbReference type="Proteomes" id="UP001054837">
    <property type="component" value="Unassembled WGS sequence"/>
</dbReference>
<proteinExistence type="predicted"/>
<comment type="caution">
    <text evidence="1">The sequence shown here is derived from an EMBL/GenBank/DDBJ whole genome shotgun (WGS) entry which is preliminary data.</text>
</comment>
<dbReference type="AlphaFoldDB" id="A0AAV4R2C2"/>
<evidence type="ECO:0000313" key="2">
    <source>
        <dbReference type="Proteomes" id="UP001054837"/>
    </source>
</evidence>
<sequence length="91" mass="10423">MILGFMVVQARYLSKYMRVSGRRGVGRRGPLRLPDPDEIQRCLTAGMEGWPRKRKPAAHASRTPFGNGKKQMRRRYLCLSPLFLTPHLDIG</sequence>
<accession>A0AAV4R2C2</accession>
<protein>
    <submittedName>
        <fullName evidence="1">Uncharacterized protein</fullName>
    </submittedName>
</protein>
<gene>
    <name evidence="1" type="ORF">CDAR_197371</name>
</gene>
<organism evidence="1 2">
    <name type="scientific">Caerostris darwini</name>
    <dbReference type="NCBI Taxonomy" id="1538125"/>
    <lineage>
        <taxon>Eukaryota</taxon>
        <taxon>Metazoa</taxon>
        <taxon>Ecdysozoa</taxon>
        <taxon>Arthropoda</taxon>
        <taxon>Chelicerata</taxon>
        <taxon>Arachnida</taxon>
        <taxon>Araneae</taxon>
        <taxon>Araneomorphae</taxon>
        <taxon>Entelegynae</taxon>
        <taxon>Araneoidea</taxon>
        <taxon>Araneidae</taxon>
        <taxon>Caerostris</taxon>
    </lineage>
</organism>
<dbReference type="EMBL" id="BPLQ01005596">
    <property type="protein sequence ID" value="GIY15870.1"/>
    <property type="molecule type" value="Genomic_DNA"/>
</dbReference>
<evidence type="ECO:0000313" key="1">
    <source>
        <dbReference type="EMBL" id="GIY15870.1"/>
    </source>
</evidence>
<name>A0AAV4R2C2_9ARAC</name>
<reference evidence="1 2" key="1">
    <citation type="submission" date="2021-06" db="EMBL/GenBank/DDBJ databases">
        <title>Caerostris darwini draft genome.</title>
        <authorList>
            <person name="Kono N."/>
            <person name="Arakawa K."/>
        </authorList>
    </citation>
    <scope>NUCLEOTIDE SEQUENCE [LARGE SCALE GENOMIC DNA]</scope>
</reference>